<dbReference type="GO" id="GO:0005509">
    <property type="term" value="F:calcium ion binding"/>
    <property type="evidence" value="ECO:0007669"/>
    <property type="project" value="TreeGrafter"/>
</dbReference>
<feature type="domain" description="SMP-30/Gluconolactonase/LRE-like region" evidence="3">
    <location>
        <begin position="33"/>
        <end position="292"/>
    </location>
</feature>
<dbReference type="PRINTS" id="PR01790">
    <property type="entry name" value="SMP30FAMILY"/>
</dbReference>
<proteinExistence type="inferred from homology"/>
<dbReference type="Gene3D" id="2.120.10.30">
    <property type="entry name" value="TolB, C-terminal domain"/>
    <property type="match status" value="1"/>
</dbReference>
<dbReference type="AlphaFoldDB" id="A0A0G4I052"/>
<dbReference type="EMBL" id="CDMZ01004591">
    <property type="protein sequence ID" value="CEM50225.1"/>
    <property type="molecule type" value="Genomic_DNA"/>
</dbReference>
<evidence type="ECO:0000259" key="3">
    <source>
        <dbReference type="Pfam" id="PF08450"/>
    </source>
</evidence>
<dbReference type="InterPro" id="IPR005511">
    <property type="entry name" value="SMP-30"/>
</dbReference>
<evidence type="ECO:0000256" key="2">
    <source>
        <dbReference type="PIRSR" id="PIRSR605511-2"/>
    </source>
</evidence>
<dbReference type="GO" id="GO:0004341">
    <property type="term" value="F:gluconolactonase activity"/>
    <property type="evidence" value="ECO:0007669"/>
    <property type="project" value="TreeGrafter"/>
</dbReference>
<dbReference type="Pfam" id="PF08450">
    <property type="entry name" value="SGL"/>
    <property type="match status" value="1"/>
</dbReference>
<protein>
    <recommendedName>
        <fullName evidence="3">SMP-30/Gluconolactonase/LRE-like region domain-containing protein</fullName>
    </recommendedName>
</protein>
<dbReference type="PANTHER" id="PTHR10907:SF47">
    <property type="entry name" value="REGUCALCIN"/>
    <property type="match status" value="1"/>
</dbReference>
<name>A0A0G4I052_9ALVE</name>
<dbReference type="VEuPathDB" id="CryptoDB:Cvel_9865"/>
<sequence length="347" mass="38691">MGSGSSVKRERLHQITNTLPSFEVDSRNEQAACMLWSERLGRLLWVDQEGRKLFLYDPEDDQQESNLTVLNLQHRPFCFGFVRHCHDTILAVALEFGVTLLDLQTFAYVPSPLAEFEPEDTSTFPNGGRTDKSGHFVVVGAAELWGMDGPCRGQTSSLHALGRDGVFKRLTDAEPWGDFRKGDGLCFAKDGITMYATDWPGRVLKRFQYDHATRSVVGPGSTFFKSTDSSRGYLTGAVTDSQHHVWVAHWGGGRVLRLSPNGECVLEVEVPEPFPSTLCFGTSALDVLYIGASSIELSSFDKRKRKNSGSVYSISMQSLGLTCKGLPEHRFFLNFELLARQKRLLVL</sequence>
<dbReference type="InterPro" id="IPR013658">
    <property type="entry name" value="SGL"/>
</dbReference>
<evidence type="ECO:0000256" key="1">
    <source>
        <dbReference type="ARBA" id="ARBA00008853"/>
    </source>
</evidence>
<dbReference type="InterPro" id="IPR011042">
    <property type="entry name" value="6-blade_b-propeller_TolB-like"/>
</dbReference>
<feature type="binding site" evidence="2">
    <location>
        <position position="126"/>
    </location>
    <ligand>
        <name>substrate</name>
    </ligand>
</feature>
<dbReference type="PhylomeDB" id="A0A0G4I052"/>
<dbReference type="SUPFAM" id="SSF63829">
    <property type="entry name" value="Calcium-dependent phosphotriesterase"/>
    <property type="match status" value="1"/>
</dbReference>
<dbReference type="GO" id="GO:0019853">
    <property type="term" value="P:L-ascorbic acid biosynthetic process"/>
    <property type="evidence" value="ECO:0007669"/>
    <property type="project" value="TreeGrafter"/>
</dbReference>
<comment type="similarity">
    <text evidence="1">Belongs to the SMP-30/CGR1 family.</text>
</comment>
<reference evidence="4" key="1">
    <citation type="submission" date="2014-11" db="EMBL/GenBank/DDBJ databases">
        <authorList>
            <person name="Otto D Thomas"/>
            <person name="Naeem Raeece"/>
        </authorList>
    </citation>
    <scope>NUCLEOTIDE SEQUENCE</scope>
</reference>
<organism evidence="4">
    <name type="scientific">Chromera velia CCMP2878</name>
    <dbReference type="NCBI Taxonomy" id="1169474"/>
    <lineage>
        <taxon>Eukaryota</taxon>
        <taxon>Sar</taxon>
        <taxon>Alveolata</taxon>
        <taxon>Colpodellida</taxon>
        <taxon>Chromeraceae</taxon>
        <taxon>Chromera</taxon>
    </lineage>
</organism>
<gene>
    <name evidence="4" type="ORF">Cvel_9865</name>
</gene>
<dbReference type="PANTHER" id="PTHR10907">
    <property type="entry name" value="REGUCALCIN"/>
    <property type="match status" value="1"/>
</dbReference>
<accession>A0A0G4I052</accession>
<evidence type="ECO:0000313" key="4">
    <source>
        <dbReference type="EMBL" id="CEM50225.1"/>
    </source>
</evidence>